<keyword evidence="2" id="KW-0407">Ion channel</keyword>
<name>W9S9M0_9ROSA</name>
<dbReference type="PANTHER" id="PTHR45651:SF68">
    <property type="entry name" value="ION TRANSPORT DOMAIN-CONTAINING PROTEIN"/>
    <property type="match status" value="1"/>
</dbReference>
<dbReference type="PROSITE" id="PS50042">
    <property type="entry name" value="CNMP_BINDING_3"/>
    <property type="match status" value="1"/>
</dbReference>
<proteinExistence type="predicted"/>
<dbReference type="GO" id="GO:0034220">
    <property type="term" value="P:monoatomic ion transmembrane transport"/>
    <property type="evidence" value="ECO:0007669"/>
    <property type="project" value="UniProtKB-KW"/>
</dbReference>
<feature type="domain" description="Cyclic nucleotide-binding" evidence="3">
    <location>
        <begin position="1"/>
        <end position="79"/>
    </location>
</feature>
<reference evidence="5" key="1">
    <citation type="submission" date="2013-01" db="EMBL/GenBank/DDBJ databases">
        <title>Draft Genome Sequence of a Mulberry Tree, Morus notabilis C.K. Schneid.</title>
        <authorList>
            <person name="He N."/>
            <person name="Zhao S."/>
        </authorList>
    </citation>
    <scope>NUCLEOTIDE SEQUENCE</scope>
</reference>
<evidence type="ECO:0000313" key="4">
    <source>
        <dbReference type="EMBL" id="EXB95027.1"/>
    </source>
</evidence>
<evidence type="ECO:0000256" key="2">
    <source>
        <dbReference type="ARBA" id="ARBA00023303"/>
    </source>
</evidence>
<organism evidence="4 5">
    <name type="scientific">Morus notabilis</name>
    <dbReference type="NCBI Taxonomy" id="981085"/>
    <lineage>
        <taxon>Eukaryota</taxon>
        <taxon>Viridiplantae</taxon>
        <taxon>Streptophyta</taxon>
        <taxon>Embryophyta</taxon>
        <taxon>Tracheophyta</taxon>
        <taxon>Spermatophyta</taxon>
        <taxon>Magnoliopsida</taxon>
        <taxon>eudicotyledons</taxon>
        <taxon>Gunneridae</taxon>
        <taxon>Pentapetalae</taxon>
        <taxon>rosids</taxon>
        <taxon>fabids</taxon>
        <taxon>Rosales</taxon>
        <taxon>Moraceae</taxon>
        <taxon>Moreae</taxon>
        <taxon>Morus</taxon>
    </lineage>
</organism>
<evidence type="ECO:0000313" key="5">
    <source>
        <dbReference type="Proteomes" id="UP000030645"/>
    </source>
</evidence>
<keyword evidence="1" id="KW-0406">Ion transport</keyword>
<dbReference type="CDD" id="cd00038">
    <property type="entry name" value="CAP_ED"/>
    <property type="match status" value="1"/>
</dbReference>
<gene>
    <name evidence="4" type="ORF">L484_002701</name>
</gene>
<dbReference type="InterPro" id="IPR018490">
    <property type="entry name" value="cNMP-bd_dom_sf"/>
</dbReference>
<dbReference type="InterPro" id="IPR014710">
    <property type="entry name" value="RmlC-like_jellyroll"/>
</dbReference>
<evidence type="ECO:0000259" key="3">
    <source>
        <dbReference type="PROSITE" id="PS50042"/>
    </source>
</evidence>
<dbReference type="PANTHER" id="PTHR45651">
    <property type="entry name" value="CYCLIC NUCLEOTIDE-GATED ION CHANNEL 15-RELATED-RELATED"/>
    <property type="match status" value="1"/>
</dbReference>
<dbReference type="GO" id="GO:0016020">
    <property type="term" value="C:membrane"/>
    <property type="evidence" value="ECO:0007669"/>
    <property type="project" value="UniProtKB-SubCell"/>
</dbReference>
<keyword evidence="1" id="KW-1071">Ligand-gated ion channel</keyword>
<dbReference type="SUPFAM" id="SSF51206">
    <property type="entry name" value="cAMP-binding domain-like"/>
    <property type="match status" value="1"/>
</dbReference>
<dbReference type="Proteomes" id="UP000030645">
    <property type="component" value="Unassembled WGS sequence"/>
</dbReference>
<dbReference type="AlphaFoldDB" id="W9S9M0"/>
<keyword evidence="1" id="KW-0813">Transport</keyword>
<accession>W9S9M0</accession>
<dbReference type="InterPro" id="IPR000595">
    <property type="entry name" value="cNMP-bd_dom"/>
</dbReference>
<sequence length="189" mass="21960">MNEQVLKVICDHLKPVIYTENSYIIRVGDPVDRMLFITQGTAWEYFLNEVGISTHSINESNSCSRCTTRRIKKGDYFGEELVKWSLTHTTISDFPISTKNLKSHTKVEAFALMANDLMNALRTHWWLFRRSLTPDSTNSCAEQWEALALQAIQTIRRRNQLGKKPSSSPNLADKDDKKWKRFRHGLLHY</sequence>
<evidence type="ECO:0000256" key="1">
    <source>
        <dbReference type="ARBA" id="ARBA00023286"/>
    </source>
</evidence>
<dbReference type="EMBL" id="KE345185">
    <property type="protein sequence ID" value="EXB95027.1"/>
    <property type="molecule type" value="Genomic_DNA"/>
</dbReference>
<dbReference type="eggNOG" id="KOG0498">
    <property type="taxonomic scope" value="Eukaryota"/>
</dbReference>
<keyword evidence="5" id="KW-1185">Reference proteome</keyword>
<dbReference type="Gene3D" id="2.60.120.10">
    <property type="entry name" value="Jelly Rolls"/>
    <property type="match status" value="1"/>
</dbReference>
<dbReference type="STRING" id="981085.W9S9M0"/>
<protein>
    <recommendedName>
        <fullName evidence="3">Cyclic nucleotide-binding domain-containing protein</fullName>
    </recommendedName>
</protein>